<evidence type="ECO:0000256" key="1">
    <source>
        <dbReference type="ARBA" id="ARBA00003863"/>
    </source>
</evidence>
<dbReference type="RefSeq" id="WP_035381425.1">
    <property type="nucleotide sequence ID" value="NZ_AZQP01000056.1"/>
</dbReference>
<name>A0A017RRP9_9CLOT</name>
<evidence type="ECO:0000313" key="6">
    <source>
        <dbReference type="Proteomes" id="UP000019681"/>
    </source>
</evidence>
<comment type="similarity">
    <text evidence="2">Belongs to the alpha/beta-type SASP family.</text>
</comment>
<dbReference type="STRING" id="1403537.Q428_13270"/>
<dbReference type="GO" id="GO:0006265">
    <property type="term" value="P:DNA topological change"/>
    <property type="evidence" value="ECO:0007669"/>
    <property type="project" value="InterPro"/>
</dbReference>
<dbReference type="PROSITE" id="PS00684">
    <property type="entry name" value="SASP_2"/>
    <property type="match status" value="1"/>
</dbReference>
<sequence>MSSRNQTLVPEAKGALNKFKNEVAEEIGLHNYDEIDKGELPSRANGYVGGLMVRKMVESYEKKFSK</sequence>
<comment type="caution">
    <text evidence="5">The sequence shown here is derived from an EMBL/GenBank/DDBJ whole genome shotgun (WGS) entry which is preliminary data.</text>
</comment>
<keyword evidence="6" id="KW-1185">Reference proteome</keyword>
<dbReference type="InterPro" id="IPR050847">
    <property type="entry name" value="SASP_DNA-binding"/>
</dbReference>
<dbReference type="InterPro" id="IPR018126">
    <property type="entry name" value="SASP_alpha/beta-type_CS"/>
</dbReference>
<reference evidence="5 6" key="1">
    <citation type="journal article" date="2014" name="Genome Announc.">
        <title>Draft Genome Sequence of Fervidicella metallireducens Strain AeBT, an Iron-Reducing Thermoanaerobe from the Great Artesian Basin.</title>
        <authorList>
            <person name="Patel B.K."/>
        </authorList>
    </citation>
    <scope>NUCLEOTIDE SEQUENCE [LARGE SCALE GENOMIC DNA]</scope>
    <source>
        <strain evidence="5 6">AeB</strain>
    </source>
</reference>
<keyword evidence="3" id="KW-0749">Sporulation</keyword>
<dbReference type="Proteomes" id="UP000019681">
    <property type="component" value="Unassembled WGS sequence"/>
</dbReference>
<dbReference type="InterPro" id="IPR001448">
    <property type="entry name" value="SASP_alpha/beta-type"/>
</dbReference>
<dbReference type="GO" id="GO:0030435">
    <property type="term" value="P:sporulation resulting in formation of a cellular spore"/>
    <property type="evidence" value="ECO:0007669"/>
    <property type="project" value="UniProtKB-KW"/>
</dbReference>
<dbReference type="OrthoDB" id="1683773at2"/>
<gene>
    <name evidence="5" type="ORF">Q428_13270</name>
</gene>
<dbReference type="AlphaFoldDB" id="A0A017RRP9"/>
<proteinExistence type="inferred from homology"/>
<dbReference type="Pfam" id="PF00269">
    <property type="entry name" value="SASP"/>
    <property type="match status" value="1"/>
</dbReference>
<evidence type="ECO:0000256" key="4">
    <source>
        <dbReference type="ARBA" id="ARBA00023125"/>
    </source>
</evidence>
<comment type="function">
    <text evidence="1">SASP are bound to spore DNA. They are double-stranded DNA-binding proteins that cause DNA to change to an a-like conformation. They protect the DNA backbone from chemical and enzymatic cleavage and are thus involved in dormant spore's high resistance to UV light.</text>
</comment>
<evidence type="ECO:0000256" key="2">
    <source>
        <dbReference type="ARBA" id="ARBA00005442"/>
    </source>
</evidence>
<dbReference type="GO" id="GO:0003690">
    <property type="term" value="F:double-stranded DNA binding"/>
    <property type="evidence" value="ECO:0007669"/>
    <property type="project" value="InterPro"/>
</dbReference>
<dbReference type="EMBL" id="AZQP01000056">
    <property type="protein sequence ID" value="EYE87438.1"/>
    <property type="molecule type" value="Genomic_DNA"/>
</dbReference>
<dbReference type="InterPro" id="IPR038300">
    <property type="entry name" value="SASP_sf_alpha/beta"/>
</dbReference>
<dbReference type="PROSITE" id="PS00304">
    <property type="entry name" value="SASP_1"/>
    <property type="match status" value="1"/>
</dbReference>
<dbReference type="PANTHER" id="PTHR36107:SF1">
    <property type="entry name" value="SMALL, ACID-SOLUBLE SPORE PROTEIN A"/>
    <property type="match status" value="1"/>
</dbReference>
<keyword evidence="4" id="KW-0238">DNA-binding</keyword>
<evidence type="ECO:0000256" key="3">
    <source>
        <dbReference type="ARBA" id="ARBA00022969"/>
    </source>
</evidence>
<protein>
    <submittedName>
        <fullName evidence="5">Spore protein</fullName>
    </submittedName>
</protein>
<organism evidence="5 6">
    <name type="scientific">Fervidicella metallireducens AeB</name>
    <dbReference type="NCBI Taxonomy" id="1403537"/>
    <lineage>
        <taxon>Bacteria</taxon>
        <taxon>Bacillati</taxon>
        <taxon>Bacillota</taxon>
        <taxon>Clostridia</taxon>
        <taxon>Eubacteriales</taxon>
        <taxon>Clostridiaceae</taxon>
        <taxon>Fervidicella</taxon>
    </lineage>
</organism>
<evidence type="ECO:0000313" key="5">
    <source>
        <dbReference type="EMBL" id="EYE87438.1"/>
    </source>
</evidence>
<accession>A0A017RRP9</accession>
<dbReference type="Gene3D" id="6.10.10.80">
    <property type="entry name" value="Small, acid-soluble spore protein, alpha/beta type-like"/>
    <property type="match status" value="1"/>
</dbReference>
<dbReference type="PANTHER" id="PTHR36107">
    <property type="entry name" value="SMALL, ACID-SOLUBLE SPORE PROTEIN A"/>
    <property type="match status" value="1"/>
</dbReference>